<proteinExistence type="inferred from homology"/>
<gene>
    <name evidence="7" type="ORF">FPE_LOCUS21177</name>
</gene>
<feature type="domain" description="SHSP" evidence="6">
    <location>
        <begin position="20"/>
        <end position="127"/>
    </location>
</feature>
<dbReference type="PANTHER" id="PTHR11527">
    <property type="entry name" value="HEAT-SHOCK PROTEIN 20 FAMILY MEMBER"/>
    <property type="match status" value="1"/>
</dbReference>
<dbReference type="Proteomes" id="UP000834106">
    <property type="component" value="Chromosome 13"/>
</dbReference>
<keyword evidence="5" id="KW-1133">Transmembrane helix</keyword>
<dbReference type="SUPFAM" id="SSF49764">
    <property type="entry name" value="HSP20-like chaperones"/>
    <property type="match status" value="1"/>
</dbReference>
<keyword evidence="8" id="KW-1185">Reference proteome</keyword>
<name>A0AAD1ZQB6_9LAMI</name>
<evidence type="ECO:0000256" key="2">
    <source>
        <dbReference type="PROSITE-ProRule" id="PRU00285"/>
    </source>
</evidence>
<keyword evidence="5" id="KW-0472">Membrane</keyword>
<dbReference type="AlphaFoldDB" id="A0AAD1ZQB6"/>
<sequence>MANIVEGNHGGNVEKKSSPNIIYEEFKPLSGWSEDSDCHFLLIDLPGFNKEQVRLQADHRSRHVTISGERKERENKYIRFEQSYKVPENSSIEETSAKFEDEILYVIIPLKTRASKEGHGITSSSIDDEDDSQIFESSWDEDLQEENDHFKDNDEGNSYNSENKGVLEEEEFHGTKMEKQTNESKLLEEVKKKLKKNKKTIITAVLAFSLGVLFSQKLLYQE</sequence>
<dbReference type="Gene3D" id="2.60.40.790">
    <property type="match status" value="1"/>
</dbReference>
<feature type="transmembrane region" description="Helical" evidence="5">
    <location>
        <begin position="201"/>
        <end position="220"/>
    </location>
</feature>
<dbReference type="InterPro" id="IPR008978">
    <property type="entry name" value="HSP20-like_chaperone"/>
</dbReference>
<accession>A0AAD1ZQB6</accession>
<dbReference type="InterPro" id="IPR002068">
    <property type="entry name" value="A-crystallin/Hsp20_dom"/>
</dbReference>
<feature type="region of interest" description="Disordered" evidence="4">
    <location>
        <begin position="148"/>
        <end position="181"/>
    </location>
</feature>
<evidence type="ECO:0000259" key="6">
    <source>
        <dbReference type="PROSITE" id="PS01031"/>
    </source>
</evidence>
<evidence type="ECO:0000313" key="8">
    <source>
        <dbReference type="Proteomes" id="UP000834106"/>
    </source>
</evidence>
<dbReference type="EMBL" id="OU503048">
    <property type="protein sequence ID" value="CAI9773747.1"/>
    <property type="molecule type" value="Genomic_DNA"/>
</dbReference>
<evidence type="ECO:0000256" key="4">
    <source>
        <dbReference type="SAM" id="MobiDB-lite"/>
    </source>
</evidence>
<evidence type="ECO:0000256" key="3">
    <source>
        <dbReference type="RuleBase" id="RU003616"/>
    </source>
</evidence>
<protein>
    <recommendedName>
        <fullName evidence="6">SHSP domain-containing protein</fullName>
    </recommendedName>
</protein>
<evidence type="ECO:0000256" key="1">
    <source>
        <dbReference type="ARBA" id="ARBA00023016"/>
    </source>
</evidence>
<dbReference type="InterPro" id="IPR031107">
    <property type="entry name" value="Small_HSP"/>
</dbReference>
<evidence type="ECO:0000256" key="5">
    <source>
        <dbReference type="SAM" id="Phobius"/>
    </source>
</evidence>
<keyword evidence="1" id="KW-0346">Stress response</keyword>
<organism evidence="7 8">
    <name type="scientific">Fraxinus pennsylvanica</name>
    <dbReference type="NCBI Taxonomy" id="56036"/>
    <lineage>
        <taxon>Eukaryota</taxon>
        <taxon>Viridiplantae</taxon>
        <taxon>Streptophyta</taxon>
        <taxon>Embryophyta</taxon>
        <taxon>Tracheophyta</taxon>
        <taxon>Spermatophyta</taxon>
        <taxon>Magnoliopsida</taxon>
        <taxon>eudicotyledons</taxon>
        <taxon>Gunneridae</taxon>
        <taxon>Pentapetalae</taxon>
        <taxon>asterids</taxon>
        <taxon>lamiids</taxon>
        <taxon>Lamiales</taxon>
        <taxon>Oleaceae</taxon>
        <taxon>Oleeae</taxon>
        <taxon>Fraxinus</taxon>
    </lineage>
</organism>
<reference evidence="7" key="1">
    <citation type="submission" date="2023-05" db="EMBL/GenBank/DDBJ databases">
        <authorList>
            <person name="Huff M."/>
        </authorList>
    </citation>
    <scope>NUCLEOTIDE SEQUENCE</scope>
</reference>
<dbReference type="PROSITE" id="PS01031">
    <property type="entry name" value="SHSP"/>
    <property type="match status" value="1"/>
</dbReference>
<dbReference type="Pfam" id="PF00011">
    <property type="entry name" value="HSP20"/>
    <property type="match status" value="1"/>
</dbReference>
<comment type="similarity">
    <text evidence="2 3">Belongs to the small heat shock protein (HSP20) family.</text>
</comment>
<feature type="compositionally biased region" description="Basic and acidic residues" evidence="4">
    <location>
        <begin position="172"/>
        <end position="181"/>
    </location>
</feature>
<keyword evidence="5" id="KW-0812">Transmembrane</keyword>
<evidence type="ECO:0000313" key="7">
    <source>
        <dbReference type="EMBL" id="CAI9773747.1"/>
    </source>
</evidence>
<dbReference type="CDD" id="cd06464">
    <property type="entry name" value="ACD_sHsps-like"/>
    <property type="match status" value="1"/>
</dbReference>